<dbReference type="GO" id="GO:0000122">
    <property type="term" value="P:negative regulation of transcription by RNA polymerase II"/>
    <property type="evidence" value="ECO:0007669"/>
    <property type="project" value="TreeGrafter"/>
</dbReference>
<dbReference type="InterPro" id="IPR037521">
    <property type="entry name" value="FLCN/SMCR8_DENN"/>
</dbReference>
<dbReference type="PANTHER" id="PTHR31441">
    <property type="entry name" value="FOLLICULIN FAMILY MEMBER"/>
    <property type="match status" value="1"/>
</dbReference>
<dbReference type="EMBL" id="GIIL01006056">
    <property type="protein sequence ID" value="NOV49782.1"/>
    <property type="molecule type" value="Transcribed_RNA"/>
</dbReference>
<organism evidence="2">
    <name type="scientific">Xenopsylla cheopis</name>
    <name type="common">Oriental rat flea</name>
    <name type="synonym">Pulex cheopis</name>
    <dbReference type="NCBI Taxonomy" id="163159"/>
    <lineage>
        <taxon>Eukaryota</taxon>
        <taxon>Metazoa</taxon>
        <taxon>Ecdysozoa</taxon>
        <taxon>Arthropoda</taxon>
        <taxon>Hexapoda</taxon>
        <taxon>Insecta</taxon>
        <taxon>Pterygota</taxon>
        <taxon>Neoptera</taxon>
        <taxon>Endopterygota</taxon>
        <taxon>Siphonaptera</taxon>
        <taxon>Pulicidae</taxon>
        <taxon>Xenopsyllinae</taxon>
        <taxon>Xenopsylla</taxon>
    </lineage>
</organism>
<dbReference type="Gene3D" id="3.40.50.12430">
    <property type="match status" value="1"/>
</dbReference>
<dbReference type="InterPro" id="IPR044886">
    <property type="entry name" value="FLCN_DENN_C_sf"/>
</dbReference>
<dbReference type="PROSITE" id="PS51834">
    <property type="entry name" value="DENN_FLCN_SMCR8"/>
    <property type="match status" value="1"/>
</dbReference>
<dbReference type="AlphaFoldDB" id="A0A6M2DUD1"/>
<evidence type="ECO:0000259" key="1">
    <source>
        <dbReference type="PROSITE" id="PS51834"/>
    </source>
</evidence>
<name>A0A6M2DUD1_XENCH</name>
<dbReference type="InterPro" id="IPR037520">
    <property type="entry name" value="Folliculin/SMCR8_longin"/>
</dbReference>
<sequence length="447" mass="50086">MNAIIALCNFCEVHGPSVVFCTQINHEAPDIPVNPKEEAACKSCVSLGPYVALLSKDDTEVNYISTQNCIIEENLILLKQACVRSLSCEVSEDKEGGLIYFGDSTNGHVLSFTFQLADAYSRGFNRWFSLIILMKDKIFLLNLSPFLSEHLKAIAKDLQTKAKAVFDEEKSQSSQKAQSSQSSAPQIRSLPELTQTPHIFAHLHAYFSWLLKAGANYYEEVPLRIIPEPEFFEDVEKEFTTINLLKKENEKPTESVPEKIGLRYVKNALDSNVFQSLIYCVLTGKQIIIRGVAEKIVPILNSLRVLFPSAHRPSKIVLSDIYTSPKLAPLLATGIHVAAPQPCENIFRIDVVENNFIVKWTGQLPEKCPTLHAKILKAIDDPNLSDKALLKQIIALTEDYQNTAMAIKAGLLVNSMEELKPLLNVLGIQNIDRPIIDVWCERCEIYK</sequence>
<dbReference type="GO" id="GO:0005829">
    <property type="term" value="C:cytosol"/>
    <property type="evidence" value="ECO:0007669"/>
    <property type="project" value="TreeGrafter"/>
</dbReference>
<reference evidence="2" key="1">
    <citation type="submission" date="2020-03" db="EMBL/GenBank/DDBJ databases">
        <title>Transcriptomic Profiling of the Digestive Tract of the Rat Flea, Xenopsylla cheopis, Following Blood Feeding and Infection with Yersinia pestis.</title>
        <authorList>
            <person name="Bland D.M."/>
            <person name="Martens C.A."/>
            <person name="Virtaneva K."/>
            <person name="Kanakabandi K."/>
            <person name="Long D."/>
            <person name="Rosenke R."/>
            <person name="Saturday G.A."/>
            <person name="Hoyt F.H."/>
            <person name="Bruno D.P."/>
            <person name="Ribeiro J.M.C."/>
            <person name="Hinnebusch J."/>
        </authorList>
    </citation>
    <scope>NUCLEOTIDE SEQUENCE</scope>
</reference>
<accession>A0A6M2DUD1</accession>
<feature type="domain" description="UDENN FLCN/SMCR8-type" evidence="1">
    <location>
        <begin position="42"/>
        <end position="447"/>
    </location>
</feature>
<dbReference type="InterPro" id="IPR021713">
    <property type="entry name" value="Folliculin"/>
</dbReference>
<dbReference type="Pfam" id="PF11704">
    <property type="entry name" value="Folliculin"/>
    <property type="match status" value="1"/>
</dbReference>
<dbReference type="GO" id="GO:1904263">
    <property type="term" value="P:positive regulation of TORC1 signaling"/>
    <property type="evidence" value="ECO:0007669"/>
    <property type="project" value="TreeGrafter"/>
</dbReference>
<evidence type="ECO:0000313" key="2">
    <source>
        <dbReference type="EMBL" id="NOV49782.1"/>
    </source>
</evidence>
<dbReference type="PANTHER" id="PTHR31441:SF2">
    <property type="entry name" value="FOLLICULIN"/>
    <property type="match status" value="1"/>
</dbReference>
<protein>
    <submittedName>
        <fullName evidence="2">Putative lst7 amino acid permease golgi transport protein</fullName>
    </submittedName>
</protein>
<dbReference type="Gene3D" id="1.10.10.1730">
    <property type="entry name" value="Folliculin"/>
    <property type="match status" value="1"/>
</dbReference>
<proteinExistence type="predicted"/>
<dbReference type="GO" id="GO:0005096">
    <property type="term" value="F:GTPase activator activity"/>
    <property type="evidence" value="ECO:0007669"/>
    <property type="project" value="InterPro"/>
</dbReference>